<evidence type="ECO:0000256" key="1">
    <source>
        <dbReference type="ARBA" id="ARBA00022737"/>
    </source>
</evidence>
<name>A0A183ID80_9BILA</name>
<reference evidence="7" key="1">
    <citation type="submission" date="2016-06" db="UniProtKB">
        <authorList>
            <consortium name="WormBaseParasite"/>
        </authorList>
    </citation>
    <scope>IDENTIFICATION</scope>
</reference>
<dbReference type="EMBL" id="UZAM01006870">
    <property type="protein sequence ID" value="VDO94769.1"/>
    <property type="molecule type" value="Genomic_DNA"/>
</dbReference>
<evidence type="ECO:0000259" key="3">
    <source>
        <dbReference type="PROSITE" id="PS50835"/>
    </source>
</evidence>
<dbReference type="PROSITE" id="PS50835">
    <property type="entry name" value="IG_LIKE"/>
    <property type="match status" value="1"/>
</dbReference>
<dbReference type="InterPro" id="IPR002602">
    <property type="entry name" value="DB"/>
</dbReference>
<dbReference type="OrthoDB" id="5843172at2759"/>
<gene>
    <name evidence="5" type="ORF">SBAD_LOCUS1574</name>
</gene>
<dbReference type="Gene3D" id="2.60.40.10">
    <property type="entry name" value="Immunoglobulins"/>
    <property type="match status" value="2"/>
</dbReference>
<feature type="domain" description="Fibronectin type-III" evidence="4">
    <location>
        <begin position="337"/>
        <end position="427"/>
    </location>
</feature>
<dbReference type="CDD" id="cd00063">
    <property type="entry name" value="FN3"/>
    <property type="match status" value="1"/>
</dbReference>
<accession>A0A183ID80</accession>
<evidence type="ECO:0000256" key="2">
    <source>
        <dbReference type="SAM" id="SignalP"/>
    </source>
</evidence>
<dbReference type="InterPro" id="IPR036116">
    <property type="entry name" value="FN3_sf"/>
</dbReference>
<dbReference type="InterPro" id="IPR036179">
    <property type="entry name" value="Ig-like_dom_sf"/>
</dbReference>
<dbReference type="PANTHER" id="PTHR13817">
    <property type="entry name" value="TITIN"/>
    <property type="match status" value="1"/>
</dbReference>
<keyword evidence="6" id="KW-1185">Reference proteome</keyword>
<dbReference type="InterPro" id="IPR050964">
    <property type="entry name" value="Striated_Muscle_Regulatory"/>
</dbReference>
<dbReference type="InterPro" id="IPR003961">
    <property type="entry name" value="FN3_dom"/>
</dbReference>
<dbReference type="SUPFAM" id="SSF49265">
    <property type="entry name" value="Fibronectin type III"/>
    <property type="match status" value="1"/>
</dbReference>
<evidence type="ECO:0000313" key="7">
    <source>
        <dbReference type="WBParaSite" id="SBAD_0000164501-mRNA-1"/>
    </source>
</evidence>
<evidence type="ECO:0000259" key="4">
    <source>
        <dbReference type="PROSITE" id="PS50853"/>
    </source>
</evidence>
<organism evidence="7">
    <name type="scientific">Soboliphyme baturini</name>
    <dbReference type="NCBI Taxonomy" id="241478"/>
    <lineage>
        <taxon>Eukaryota</taxon>
        <taxon>Metazoa</taxon>
        <taxon>Ecdysozoa</taxon>
        <taxon>Nematoda</taxon>
        <taxon>Enoplea</taxon>
        <taxon>Dorylaimia</taxon>
        <taxon>Dioctophymatida</taxon>
        <taxon>Dioctophymatoidea</taxon>
        <taxon>Soboliphymatidae</taxon>
        <taxon>Soboliphyme</taxon>
    </lineage>
</organism>
<dbReference type="SUPFAM" id="SSF48726">
    <property type="entry name" value="Immunoglobulin"/>
    <property type="match status" value="1"/>
</dbReference>
<proteinExistence type="predicted"/>
<sequence length="431" mass="49365">MLRISFFGLILLSSKICCGESLSVPSVYSNEDSYIKAIGRFGTELECFVNTCLGKNQTVRWFKNNRVISQNLNVTSSSARIRHKVYFDPSKDCVGGCFGALRECPKGQKCLNSACCTCEKEEFTLLLWNLTYEDTGIYRCHLDGGNSVELDLEIVENGLFPSNNNFTFDYSECCRRENVSEACLPLCHPSRIEMHKFDPVSCENEYGKMLRCVTDAGNVSHEHCCRSHLVPPFCWDFCTGRLTELRRTHQFCTYWMHEIFDCYESHYLPFPGPPENLIVNSLNSTSVRACWRMPKIRPETVDYFTVRYQELPDFPLIPIFREFENDLMNMTPLSRNLPGNMDVTDLGAPEIVHIRSARQSIFIKMQDLQTNKTDIREYKLNEVQANDTCMTITGLKPGTQYLFYVTATNSFGTSLPTLKETVETAPSNYCF</sequence>
<reference evidence="5 6" key="2">
    <citation type="submission" date="2018-11" db="EMBL/GenBank/DDBJ databases">
        <authorList>
            <consortium name="Pathogen Informatics"/>
        </authorList>
    </citation>
    <scope>NUCLEOTIDE SEQUENCE [LARGE SCALE GENOMIC DNA]</scope>
</reference>
<feature type="chain" id="PRO_5043139930" evidence="2">
    <location>
        <begin position="20"/>
        <end position="431"/>
    </location>
</feature>
<dbReference type="InterPro" id="IPR013783">
    <property type="entry name" value="Ig-like_fold"/>
</dbReference>
<dbReference type="PANTHER" id="PTHR13817:SF166">
    <property type="entry name" value="NEURONAL IGCAM-RELATED"/>
    <property type="match status" value="1"/>
</dbReference>
<keyword evidence="1" id="KW-0677">Repeat</keyword>
<dbReference type="AlphaFoldDB" id="A0A183ID80"/>
<dbReference type="WBParaSite" id="SBAD_0000164501-mRNA-1">
    <property type="protein sequence ID" value="SBAD_0000164501-mRNA-1"/>
    <property type="gene ID" value="SBAD_0000164501"/>
</dbReference>
<evidence type="ECO:0000313" key="5">
    <source>
        <dbReference type="EMBL" id="VDO94769.1"/>
    </source>
</evidence>
<dbReference type="InterPro" id="IPR007110">
    <property type="entry name" value="Ig-like_dom"/>
</dbReference>
<evidence type="ECO:0000313" key="6">
    <source>
        <dbReference type="Proteomes" id="UP000270296"/>
    </source>
</evidence>
<dbReference type="PROSITE" id="PS50853">
    <property type="entry name" value="FN3"/>
    <property type="match status" value="1"/>
</dbReference>
<feature type="domain" description="Ig-like" evidence="3">
    <location>
        <begin position="25"/>
        <end position="153"/>
    </location>
</feature>
<feature type="signal peptide" evidence="2">
    <location>
        <begin position="1"/>
        <end position="19"/>
    </location>
</feature>
<dbReference type="Proteomes" id="UP000270296">
    <property type="component" value="Unassembled WGS sequence"/>
</dbReference>
<keyword evidence="2" id="KW-0732">Signal</keyword>
<protein>
    <submittedName>
        <fullName evidence="7">Ig-like and fibronectin type-III domain-containing protein C25G4.10</fullName>
    </submittedName>
</protein>
<dbReference type="SMART" id="SM00060">
    <property type="entry name" value="FN3"/>
    <property type="match status" value="1"/>
</dbReference>
<dbReference type="Pfam" id="PF01682">
    <property type="entry name" value="DB"/>
    <property type="match status" value="1"/>
</dbReference>